<evidence type="ECO:0000313" key="1">
    <source>
        <dbReference type="EMBL" id="MEJ8660782.1"/>
    </source>
</evidence>
<dbReference type="EMBL" id="JBBKAI010000002">
    <property type="protein sequence ID" value="MEJ8660782.1"/>
    <property type="molecule type" value="Genomic_DNA"/>
</dbReference>
<keyword evidence="2" id="KW-1185">Reference proteome</keyword>
<evidence type="ECO:0000313" key="2">
    <source>
        <dbReference type="Proteomes" id="UP001375539"/>
    </source>
</evidence>
<reference evidence="1" key="1">
    <citation type="submission" date="2024-03" db="EMBL/GenBank/DDBJ databases">
        <title>Novel Streptomyces species of biotechnological and ecological value are a feature of Machair soil.</title>
        <authorList>
            <person name="Prole J.R."/>
            <person name="Goodfellow M."/>
            <person name="Allenby N."/>
            <person name="Ward A.C."/>
        </authorList>
    </citation>
    <scope>NUCLEOTIDE SEQUENCE</scope>
    <source>
        <strain evidence="1">MS1.AVA.4</strain>
    </source>
</reference>
<gene>
    <name evidence="1" type="ORF">WKI58_30410</name>
</gene>
<name>A0ACC6QSH0_9ACTN</name>
<protein>
    <submittedName>
        <fullName evidence="1">Uncharacterized protein</fullName>
    </submittedName>
</protein>
<dbReference type="Proteomes" id="UP001375539">
    <property type="component" value="Unassembled WGS sequence"/>
</dbReference>
<proteinExistence type="predicted"/>
<organism evidence="1 2">
    <name type="scientific">Streptomyces pratisoli</name>
    <dbReference type="NCBI Taxonomy" id="3139917"/>
    <lineage>
        <taxon>Bacteria</taxon>
        <taxon>Bacillati</taxon>
        <taxon>Actinomycetota</taxon>
        <taxon>Actinomycetes</taxon>
        <taxon>Kitasatosporales</taxon>
        <taxon>Streptomycetaceae</taxon>
        <taxon>Streptomyces</taxon>
    </lineage>
</organism>
<accession>A0ACC6QSH0</accession>
<sequence length="128" mass="13642">MPKQPKSSRPSEGEGPSRHKGAQHGWSSDVDETRQQENPSAHRSFHPDEYAPPKGSGRKVSKEESESVPGDTVESTGRRGEQQGKGSGEKGMHDKGRRGRSQRPSGSKDASASTGVDPQDPPGKRSAG</sequence>
<comment type="caution">
    <text evidence="1">The sequence shown here is derived from an EMBL/GenBank/DDBJ whole genome shotgun (WGS) entry which is preliminary data.</text>
</comment>